<dbReference type="Gene3D" id="3.30.70.260">
    <property type="match status" value="1"/>
</dbReference>
<evidence type="ECO:0000256" key="3">
    <source>
        <dbReference type="ARBA" id="ARBA00023141"/>
    </source>
</evidence>
<name>A0ABT7VQW7_9GAMM</name>
<dbReference type="PROSITE" id="PS51671">
    <property type="entry name" value="ACT"/>
    <property type="match status" value="1"/>
</dbReference>
<dbReference type="InterPro" id="IPR027417">
    <property type="entry name" value="P-loop_NTPase"/>
</dbReference>
<dbReference type="InterPro" id="IPR045865">
    <property type="entry name" value="ACT-like_dom_sf"/>
</dbReference>
<dbReference type="EMBL" id="JAUCGM010000045">
    <property type="protein sequence ID" value="MDM8562047.1"/>
    <property type="molecule type" value="Genomic_DNA"/>
</dbReference>
<dbReference type="PANTHER" id="PTHR21022">
    <property type="entry name" value="PREPHENATE DEHYDRATASE P PROTEIN"/>
    <property type="match status" value="1"/>
</dbReference>
<dbReference type="PROSITE" id="PS51171">
    <property type="entry name" value="PREPHENATE_DEHYDR_3"/>
    <property type="match status" value="1"/>
</dbReference>
<dbReference type="Proteomes" id="UP001171945">
    <property type="component" value="Unassembled WGS sequence"/>
</dbReference>
<dbReference type="InterPro" id="IPR018528">
    <property type="entry name" value="Preph_deHydtase_CS"/>
</dbReference>
<keyword evidence="3" id="KW-0057">Aromatic amino acid biosynthesis</keyword>
<feature type="domain" description="Prephenate dehydratase" evidence="8">
    <location>
        <begin position="222"/>
        <end position="397"/>
    </location>
</feature>
<evidence type="ECO:0000256" key="1">
    <source>
        <dbReference type="ARBA" id="ARBA00004741"/>
    </source>
</evidence>
<dbReference type="InterPro" id="IPR036263">
    <property type="entry name" value="Chorismate_II_sf"/>
</dbReference>
<evidence type="ECO:0000259" key="7">
    <source>
        <dbReference type="PROSITE" id="PS51168"/>
    </source>
</evidence>
<dbReference type="PROSITE" id="PS51168">
    <property type="entry name" value="CHORISMATE_MUT_2"/>
    <property type="match status" value="1"/>
</dbReference>
<dbReference type="PROSITE" id="PS00858">
    <property type="entry name" value="PREPHENATE_DEHYDR_2"/>
    <property type="match status" value="1"/>
</dbReference>
<dbReference type="Pfam" id="PF01817">
    <property type="entry name" value="CM_2"/>
    <property type="match status" value="1"/>
</dbReference>
<evidence type="ECO:0000313" key="10">
    <source>
        <dbReference type="EMBL" id="MDM8562047.1"/>
    </source>
</evidence>
<dbReference type="SUPFAM" id="SSF52540">
    <property type="entry name" value="P-loop containing nucleoside triphosphate hydrolases"/>
    <property type="match status" value="1"/>
</dbReference>
<protein>
    <submittedName>
        <fullName evidence="10">Prephenate dehydratase</fullName>
        <ecNumber evidence="10">4.2.1.51</ecNumber>
    </submittedName>
</protein>
<keyword evidence="11" id="KW-1185">Reference proteome</keyword>
<organism evidence="10 11">
    <name type="scientific">Candidatus Marithioploca araucensis</name>
    <dbReference type="NCBI Taxonomy" id="70273"/>
    <lineage>
        <taxon>Bacteria</taxon>
        <taxon>Pseudomonadati</taxon>
        <taxon>Pseudomonadota</taxon>
        <taxon>Gammaproteobacteria</taxon>
        <taxon>Thiotrichales</taxon>
        <taxon>Thiotrichaceae</taxon>
        <taxon>Candidatus Marithioploca</taxon>
    </lineage>
</organism>
<dbReference type="Pfam" id="PF00800">
    <property type="entry name" value="PDT"/>
    <property type="match status" value="1"/>
</dbReference>
<dbReference type="SMART" id="SM00830">
    <property type="entry name" value="CM_2"/>
    <property type="match status" value="1"/>
</dbReference>
<dbReference type="Pfam" id="PF01842">
    <property type="entry name" value="ACT"/>
    <property type="match status" value="1"/>
</dbReference>
<comment type="pathway">
    <text evidence="1">Amino-acid biosynthesis; L-phenylalanine biosynthesis; phenylpyruvate from prephenate: step 1/1.</text>
</comment>
<evidence type="ECO:0000256" key="5">
    <source>
        <dbReference type="ARBA" id="ARBA00023239"/>
    </source>
</evidence>
<evidence type="ECO:0000313" key="11">
    <source>
        <dbReference type="Proteomes" id="UP001171945"/>
    </source>
</evidence>
<keyword evidence="2" id="KW-0028">Amino-acid biosynthesis</keyword>
<dbReference type="InterPro" id="IPR002912">
    <property type="entry name" value="ACT_dom"/>
</dbReference>
<dbReference type="InterPro" id="IPR002701">
    <property type="entry name" value="CM_II_prokaryot"/>
</dbReference>
<feature type="domain" description="Chorismate mutase" evidence="7">
    <location>
        <begin position="129"/>
        <end position="222"/>
    </location>
</feature>
<evidence type="ECO:0000256" key="2">
    <source>
        <dbReference type="ARBA" id="ARBA00022605"/>
    </source>
</evidence>
<dbReference type="CDD" id="cd04905">
    <property type="entry name" value="ACT_CM-PDT"/>
    <property type="match status" value="1"/>
</dbReference>
<dbReference type="SUPFAM" id="SSF53850">
    <property type="entry name" value="Periplasmic binding protein-like II"/>
    <property type="match status" value="1"/>
</dbReference>
<feature type="domain" description="ACT" evidence="9">
    <location>
        <begin position="409"/>
        <end position="486"/>
    </location>
</feature>
<reference evidence="10" key="1">
    <citation type="submission" date="2023-06" db="EMBL/GenBank/DDBJ databases">
        <title>Uncultivated large filamentous bacteria from sulfidic sediments reveal new species and different genomic features in energy metabolism and defense.</title>
        <authorList>
            <person name="Fonseca A."/>
        </authorList>
    </citation>
    <scope>NUCLEOTIDE SEQUENCE</scope>
    <source>
        <strain evidence="10">HSG4</strain>
    </source>
</reference>
<keyword evidence="4" id="KW-0584">Phenylalanine biosynthesis</keyword>
<proteinExistence type="predicted"/>
<dbReference type="SUPFAM" id="SSF55021">
    <property type="entry name" value="ACT-like"/>
    <property type="match status" value="1"/>
</dbReference>
<gene>
    <name evidence="10" type="primary">pheA</name>
    <name evidence="10" type="ORF">QUF54_01695</name>
</gene>
<dbReference type="GO" id="GO:0004664">
    <property type="term" value="F:prephenate dehydratase activity"/>
    <property type="evidence" value="ECO:0007669"/>
    <property type="project" value="UniProtKB-EC"/>
</dbReference>
<dbReference type="CDD" id="cd13630">
    <property type="entry name" value="PBP2_PDT_1"/>
    <property type="match status" value="1"/>
</dbReference>
<dbReference type="EC" id="4.2.1.51" evidence="10"/>
<comment type="catalytic activity">
    <reaction evidence="6">
        <text>prephenate + H(+) = 3-phenylpyruvate + CO2 + H2O</text>
        <dbReference type="Rhea" id="RHEA:21648"/>
        <dbReference type="ChEBI" id="CHEBI:15377"/>
        <dbReference type="ChEBI" id="CHEBI:15378"/>
        <dbReference type="ChEBI" id="CHEBI:16526"/>
        <dbReference type="ChEBI" id="CHEBI:18005"/>
        <dbReference type="ChEBI" id="CHEBI:29934"/>
        <dbReference type="EC" id="4.2.1.51"/>
    </reaction>
</comment>
<dbReference type="NCBIfam" id="NF008865">
    <property type="entry name" value="PRK11898.1"/>
    <property type="match status" value="1"/>
</dbReference>
<evidence type="ECO:0000259" key="8">
    <source>
        <dbReference type="PROSITE" id="PS51171"/>
    </source>
</evidence>
<dbReference type="PANTHER" id="PTHR21022:SF19">
    <property type="entry name" value="PREPHENATE DEHYDRATASE-RELATED"/>
    <property type="match status" value="1"/>
</dbReference>
<dbReference type="InterPro" id="IPR001086">
    <property type="entry name" value="Preph_deHydtase"/>
</dbReference>
<comment type="caution">
    <text evidence="10">The sequence shown here is derived from an EMBL/GenBank/DDBJ whole genome shotgun (WGS) entry which is preliminary data.</text>
</comment>
<dbReference type="SUPFAM" id="SSF48600">
    <property type="entry name" value="Chorismate mutase II"/>
    <property type="match status" value="1"/>
</dbReference>
<accession>A0ABT7VQW7</accession>
<dbReference type="Gene3D" id="1.20.59.10">
    <property type="entry name" value="Chorismate mutase"/>
    <property type="match status" value="1"/>
</dbReference>
<evidence type="ECO:0000256" key="4">
    <source>
        <dbReference type="ARBA" id="ARBA00023222"/>
    </source>
</evidence>
<evidence type="ECO:0000259" key="9">
    <source>
        <dbReference type="PROSITE" id="PS51671"/>
    </source>
</evidence>
<dbReference type="InterPro" id="IPR036979">
    <property type="entry name" value="CM_dom_sf"/>
</dbReference>
<keyword evidence="5 10" id="KW-0456">Lyase</keyword>
<sequence length="488" mass="54790">MLIEALAGSGKTTTLVWLLKSLSKLNLIKNKKIIYLAFNKSIQEELSEKLAGTTVPAQTTHSFGFGCVKAAYGNSVRLNGRLLNDAFVKAICDDNGWRYTKAGFKNARQEPEYALRSAVMELVGYVKSMAIFPSLNKTWQFSDEQKEEIQELINKRACLAQEVAQAKYAEEDNPNFYRPEREAQVLRNVVQRNNQGLLHDDTLTLIFREIMSACLALQKPMNVAFLGPVGTYSEAAVYKHFGHQAQIIPLQTIDEVFREVEVGTAHYGVVPVENSTEGGVNQTLDCFINTPLKICGEIELPIHHYLLSKSLEIEQIKRIYSHQQSFAQCRSWLDNRLPTIERIAVNSNAEAARRVADEVGAAAIAGKTAAEIYQLQIVAERIEDDINNTTRFAVIGQTEPPPSGYDKTSLLLSNPNKSGALYHLLEPFAENNVNMTRIESRPSRQGIWEYIFFVEIEGHIKDAPIAKSLHRLKKHTSLVKHIGSYPRI</sequence>
<evidence type="ECO:0000256" key="6">
    <source>
        <dbReference type="ARBA" id="ARBA00047848"/>
    </source>
</evidence>
<dbReference type="Pfam" id="PF13245">
    <property type="entry name" value="AAA_19"/>
    <property type="match status" value="1"/>
</dbReference>
<dbReference type="Gene3D" id="3.40.190.10">
    <property type="entry name" value="Periplasmic binding protein-like II"/>
    <property type="match status" value="2"/>
</dbReference>